<organism evidence="2 3">
    <name type="scientific">Schizothecium vesticola</name>
    <dbReference type="NCBI Taxonomy" id="314040"/>
    <lineage>
        <taxon>Eukaryota</taxon>
        <taxon>Fungi</taxon>
        <taxon>Dikarya</taxon>
        <taxon>Ascomycota</taxon>
        <taxon>Pezizomycotina</taxon>
        <taxon>Sordariomycetes</taxon>
        <taxon>Sordariomycetidae</taxon>
        <taxon>Sordariales</taxon>
        <taxon>Schizotheciaceae</taxon>
        <taxon>Schizothecium</taxon>
    </lineage>
</organism>
<evidence type="ECO:0000313" key="3">
    <source>
        <dbReference type="Proteomes" id="UP001172155"/>
    </source>
</evidence>
<reference evidence="2" key="1">
    <citation type="submission" date="2023-06" db="EMBL/GenBank/DDBJ databases">
        <title>Genome-scale phylogeny and comparative genomics of the fungal order Sordariales.</title>
        <authorList>
            <consortium name="Lawrence Berkeley National Laboratory"/>
            <person name="Hensen N."/>
            <person name="Bonometti L."/>
            <person name="Westerberg I."/>
            <person name="Brannstrom I.O."/>
            <person name="Guillou S."/>
            <person name="Cros-Aarteil S."/>
            <person name="Calhoun S."/>
            <person name="Haridas S."/>
            <person name="Kuo A."/>
            <person name="Mondo S."/>
            <person name="Pangilinan J."/>
            <person name="Riley R."/>
            <person name="LaButti K."/>
            <person name="Andreopoulos B."/>
            <person name="Lipzen A."/>
            <person name="Chen C."/>
            <person name="Yanf M."/>
            <person name="Daum C."/>
            <person name="Ng V."/>
            <person name="Clum A."/>
            <person name="Steindorff A."/>
            <person name="Ohm R."/>
            <person name="Martin F."/>
            <person name="Silar P."/>
            <person name="Natvig D."/>
            <person name="Lalanne C."/>
            <person name="Gautier V."/>
            <person name="Ament-velasquez S.L."/>
            <person name="Kruys A."/>
            <person name="Hutchinson M.I."/>
            <person name="Powell A.J."/>
            <person name="Barry K."/>
            <person name="Miller A.N."/>
            <person name="Grigoriev I.V."/>
            <person name="Debuchy R."/>
            <person name="Gladieux P."/>
            <person name="Thoren M.H."/>
            <person name="Johannesson H."/>
        </authorList>
    </citation>
    <scope>NUCLEOTIDE SEQUENCE</scope>
    <source>
        <strain evidence="2">SMH3187-1</strain>
    </source>
</reference>
<dbReference type="AlphaFoldDB" id="A0AA40FBJ3"/>
<gene>
    <name evidence="2" type="ORF">B0T18DRAFT_44666</name>
</gene>
<name>A0AA40FBJ3_9PEZI</name>
<protein>
    <submittedName>
        <fullName evidence="2">Uncharacterized protein</fullName>
    </submittedName>
</protein>
<feature type="transmembrane region" description="Helical" evidence="1">
    <location>
        <begin position="21"/>
        <end position="43"/>
    </location>
</feature>
<comment type="caution">
    <text evidence="2">The sequence shown here is derived from an EMBL/GenBank/DDBJ whole genome shotgun (WGS) entry which is preliminary data.</text>
</comment>
<proteinExistence type="predicted"/>
<feature type="transmembrane region" description="Helical" evidence="1">
    <location>
        <begin position="55"/>
        <end position="73"/>
    </location>
</feature>
<feature type="transmembrane region" description="Helical" evidence="1">
    <location>
        <begin position="93"/>
        <end position="114"/>
    </location>
</feature>
<dbReference type="EMBL" id="JAUKUD010000001">
    <property type="protein sequence ID" value="KAK0754763.1"/>
    <property type="molecule type" value="Genomic_DNA"/>
</dbReference>
<keyword evidence="1" id="KW-0812">Transmembrane</keyword>
<evidence type="ECO:0000313" key="2">
    <source>
        <dbReference type="EMBL" id="KAK0754763.1"/>
    </source>
</evidence>
<accession>A0AA40FBJ3</accession>
<dbReference type="Proteomes" id="UP001172155">
    <property type="component" value="Unassembled WGS sequence"/>
</dbReference>
<keyword evidence="1" id="KW-0472">Membrane</keyword>
<sequence>MPGFYFPLSLFGECCTPRWDFVVCGWSSTFEICVAAGISYFLGRWGVLGRSDWEEGGLVGGGVIFLYFLLLGLNDDEERRGLGRETTTIGYRLGFFFGLLVLSWSGLALSNAVFTSTSTSSTTTTNNTANDGAQLPWVGGWQAGWCLGVS</sequence>
<keyword evidence="3" id="KW-1185">Reference proteome</keyword>
<evidence type="ECO:0000256" key="1">
    <source>
        <dbReference type="SAM" id="Phobius"/>
    </source>
</evidence>
<keyword evidence="1" id="KW-1133">Transmembrane helix</keyword>